<comment type="caution">
    <text evidence="7">The sequence shown here is derived from an EMBL/GenBank/DDBJ whole genome shotgun (WGS) entry which is preliminary data.</text>
</comment>
<reference evidence="7 8" key="1">
    <citation type="submission" date="2024-04" db="EMBL/GenBank/DDBJ databases">
        <title>Defined microbial consortia suppress multidrug-resistant proinflammatory Enterobacteriaceae via ecological control.</title>
        <authorList>
            <person name="Furuichi M."/>
            <person name="Kawaguchi T."/>
            <person name="Pust M."/>
            <person name="Yasuma K."/>
            <person name="Plichta D."/>
            <person name="Hasegawa N."/>
            <person name="Ohya T."/>
            <person name="Bhattarai S."/>
            <person name="Sasajima S."/>
            <person name="Aoto Y."/>
            <person name="Tuganbaev T."/>
            <person name="Yaginuma M."/>
            <person name="Ueda M."/>
            <person name="Okahashi N."/>
            <person name="Amafuji K."/>
            <person name="Kiridooshi Y."/>
            <person name="Sugita K."/>
            <person name="Strazar M."/>
            <person name="Skelly A."/>
            <person name="Suda W."/>
            <person name="Hattori M."/>
            <person name="Nakamoto N."/>
            <person name="Caballero S."/>
            <person name="Norman J."/>
            <person name="Olle B."/>
            <person name="Tanoue T."/>
            <person name="Arita M."/>
            <person name="Bucci V."/>
            <person name="Atarashi K."/>
            <person name="Xavier R."/>
            <person name="Honda K."/>
        </authorList>
    </citation>
    <scope>NUCLEOTIDE SEQUENCE [LARGE SCALE GENOMIC DNA]</scope>
    <source>
        <strain evidence="8">f13</strain>
    </source>
</reference>
<dbReference type="PANTHER" id="PTHR31102:SF1">
    <property type="entry name" value="CATION_H+ EXCHANGER DOMAIN-CONTAINING PROTEIN"/>
    <property type="match status" value="1"/>
</dbReference>
<keyword evidence="2 5" id="KW-0812">Transmembrane</keyword>
<dbReference type="InterPro" id="IPR006153">
    <property type="entry name" value="Cation/H_exchanger_TM"/>
</dbReference>
<protein>
    <recommendedName>
        <fullName evidence="6">Cation/H+ exchanger transmembrane domain-containing protein</fullName>
    </recommendedName>
</protein>
<feature type="transmembrane region" description="Helical" evidence="5">
    <location>
        <begin position="84"/>
        <end position="107"/>
    </location>
</feature>
<evidence type="ECO:0000256" key="4">
    <source>
        <dbReference type="ARBA" id="ARBA00023136"/>
    </source>
</evidence>
<dbReference type="Pfam" id="PF00999">
    <property type="entry name" value="Na_H_Exchanger"/>
    <property type="match status" value="1"/>
</dbReference>
<dbReference type="Gene3D" id="1.20.1530.20">
    <property type="match status" value="1"/>
</dbReference>
<organism evidence="7 8">
    <name type="scientific">Enterocloster alcoholdehydrogenati</name>
    <dbReference type="NCBI Taxonomy" id="2547410"/>
    <lineage>
        <taxon>Bacteria</taxon>
        <taxon>Bacillati</taxon>
        <taxon>Bacillota</taxon>
        <taxon>Clostridia</taxon>
        <taxon>Lachnospirales</taxon>
        <taxon>Lachnospiraceae</taxon>
        <taxon>Enterocloster</taxon>
    </lineage>
</organism>
<evidence type="ECO:0000256" key="1">
    <source>
        <dbReference type="ARBA" id="ARBA00004141"/>
    </source>
</evidence>
<evidence type="ECO:0000256" key="5">
    <source>
        <dbReference type="SAM" id="Phobius"/>
    </source>
</evidence>
<evidence type="ECO:0000313" key="7">
    <source>
        <dbReference type="EMBL" id="GAA6270431.1"/>
    </source>
</evidence>
<dbReference type="InterPro" id="IPR038770">
    <property type="entry name" value="Na+/solute_symporter_sf"/>
</dbReference>
<proteinExistence type="predicted"/>
<evidence type="ECO:0000256" key="3">
    <source>
        <dbReference type="ARBA" id="ARBA00022989"/>
    </source>
</evidence>
<feature type="transmembrane region" description="Helical" evidence="5">
    <location>
        <begin position="26"/>
        <end position="44"/>
    </location>
</feature>
<name>A0ABQ0B2D4_9FIRM</name>
<keyword evidence="8" id="KW-1185">Reference proteome</keyword>
<dbReference type="PANTHER" id="PTHR31102">
    <property type="match status" value="1"/>
</dbReference>
<accession>A0ABQ0B2D4</accession>
<feature type="domain" description="Cation/H+ exchanger transmembrane" evidence="6">
    <location>
        <begin position="10"/>
        <end position="131"/>
    </location>
</feature>
<gene>
    <name evidence="7" type="ORF">F130042H8_34910</name>
</gene>
<evidence type="ECO:0000259" key="6">
    <source>
        <dbReference type="Pfam" id="PF00999"/>
    </source>
</evidence>
<keyword evidence="4 5" id="KW-0472">Membrane</keyword>
<evidence type="ECO:0000313" key="8">
    <source>
        <dbReference type="Proteomes" id="UP001600894"/>
    </source>
</evidence>
<evidence type="ECO:0000256" key="2">
    <source>
        <dbReference type="ARBA" id="ARBA00022692"/>
    </source>
</evidence>
<dbReference type="Proteomes" id="UP001600894">
    <property type="component" value="Unassembled WGS sequence"/>
</dbReference>
<comment type="subcellular location">
    <subcellularLocation>
        <location evidence="1">Membrane</location>
        <topology evidence="1">Multi-pass membrane protein</topology>
    </subcellularLocation>
</comment>
<keyword evidence="3 5" id="KW-1133">Transmembrane helix</keyword>
<dbReference type="InterPro" id="IPR051843">
    <property type="entry name" value="CPA1_transporter"/>
</dbReference>
<sequence>MLTSLSFIFLAGLALAAVCKRLKLPRIIGMLITGILLGSYVLNLLDPSILSISADLRQMALIIILLRAGLSLDLADLKKVGRPAVMMSCVPASFEILGFLLLAPVILGITRMDAAVMGAVLGAVSPAVVIPRMV</sequence>
<feature type="transmembrane region" description="Helical" evidence="5">
    <location>
        <begin position="114"/>
        <end position="133"/>
    </location>
</feature>
<dbReference type="EMBL" id="BAABXL010000001">
    <property type="protein sequence ID" value="GAA6270431.1"/>
    <property type="molecule type" value="Genomic_DNA"/>
</dbReference>